<evidence type="ECO:0000313" key="3">
    <source>
        <dbReference type="Proteomes" id="UP000199165"/>
    </source>
</evidence>
<dbReference type="STRING" id="995060.SAMN04487904_10663"/>
<dbReference type="AlphaFoldDB" id="A0A1I7A6K2"/>
<feature type="chain" id="PRO_5039191298" description="DUF3558 domain-containing protein" evidence="1">
    <location>
        <begin position="26"/>
        <end position="177"/>
    </location>
</feature>
<accession>A0A1I7A6K2</accession>
<proteinExistence type="predicted"/>
<dbReference type="Proteomes" id="UP000199165">
    <property type="component" value="Unassembled WGS sequence"/>
</dbReference>
<gene>
    <name evidence="2" type="ORF">SAMN04487904_10663</name>
</gene>
<reference evidence="3" key="1">
    <citation type="submission" date="2016-10" db="EMBL/GenBank/DDBJ databases">
        <authorList>
            <person name="Varghese N."/>
            <person name="Submissions S."/>
        </authorList>
    </citation>
    <scope>NUCLEOTIDE SEQUENCE [LARGE SCALE GENOMIC DNA]</scope>
    <source>
        <strain evidence="3">DSM 45501</strain>
    </source>
</reference>
<keyword evidence="3" id="KW-1185">Reference proteome</keyword>
<organism evidence="2 3">
    <name type="scientific">Actinopolyspora righensis</name>
    <dbReference type="NCBI Taxonomy" id="995060"/>
    <lineage>
        <taxon>Bacteria</taxon>
        <taxon>Bacillati</taxon>
        <taxon>Actinomycetota</taxon>
        <taxon>Actinomycetes</taxon>
        <taxon>Actinopolysporales</taxon>
        <taxon>Actinopolysporaceae</taxon>
        <taxon>Actinopolyspora</taxon>
        <taxon>Actinopolyspora alba group</taxon>
    </lineage>
</organism>
<dbReference type="Pfam" id="PF12079">
    <property type="entry name" value="DUF3558"/>
    <property type="match status" value="1"/>
</dbReference>
<evidence type="ECO:0008006" key="4">
    <source>
        <dbReference type="Google" id="ProtNLM"/>
    </source>
</evidence>
<feature type="signal peptide" evidence="1">
    <location>
        <begin position="1"/>
        <end position="25"/>
    </location>
</feature>
<dbReference type="InterPro" id="IPR024520">
    <property type="entry name" value="DUF3558"/>
</dbReference>
<protein>
    <recommendedName>
        <fullName evidence="4">DUF3558 domain-containing protein</fullName>
    </recommendedName>
</protein>
<evidence type="ECO:0000256" key="1">
    <source>
        <dbReference type="SAM" id="SignalP"/>
    </source>
</evidence>
<name>A0A1I7A6K2_9ACTN</name>
<dbReference type="PROSITE" id="PS51257">
    <property type="entry name" value="PROKAR_LIPOPROTEIN"/>
    <property type="match status" value="1"/>
</dbReference>
<dbReference type="EMBL" id="FPAT01000006">
    <property type="protein sequence ID" value="SFT70500.1"/>
    <property type="molecule type" value="Genomic_DNA"/>
</dbReference>
<keyword evidence="1" id="KW-0732">Signal</keyword>
<evidence type="ECO:0000313" key="2">
    <source>
        <dbReference type="EMBL" id="SFT70500.1"/>
    </source>
</evidence>
<sequence>MPRHSTTTRATLLVTLATGSFLLLSACSGNSTGEDAGSTKDTTTSTEPALAQINPCEQITPANKENLKIEKQGEKDEIVGAPTCSWQTSNGSLILAFHPDKGIEELNFSDGEEGSYSVSGEKGKIVRGNTGDNCSVTIPFSESSSVNIGARVDDIPSSCELAKRAAPMVWENLSKQS</sequence>